<keyword evidence="2" id="KW-1185">Reference proteome</keyword>
<proteinExistence type="predicted"/>
<organism evidence="1 2">
    <name type="scientific">Hyphomicrobium denitrificans 1NES1</name>
    <dbReference type="NCBI Taxonomy" id="670307"/>
    <lineage>
        <taxon>Bacteria</taxon>
        <taxon>Pseudomonadati</taxon>
        <taxon>Pseudomonadota</taxon>
        <taxon>Alphaproteobacteria</taxon>
        <taxon>Hyphomicrobiales</taxon>
        <taxon>Hyphomicrobiaceae</taxon>
        <taxon>Hyphomicrobium</taxon>
    </lineage>
</organism>
<dbReference type="KEGG" id="hdt:HYPDE_31898"/>
<protein>
    <submittedName>
        <fullName evidence="1">Uncharacterized protein</fullName>
    </submittedName>
</protein>
<accession>N0B3H9</accession>
<evidence type="ECO:0000313" key="2">
    <source>
        <dbReference type="Proteomes" id="UP000005952"/>
    </source>
</evidence>
<name>N0B3H9_9HYPH</name>
<reference evidence="1 2" key="1">
    <citation type="journal article" date="2013" name="Genome Announc.">
        <title>Genome sequences for three denitrifying bacterial strains isolated from a uranium- and nitrate-contaminated subsurface environment.</title>
        <authorList>
            <person name="Venkatramanan R."/>
            <person name="Prakash O."/>
            <person name="Woyke T."/>
            <person name="Chain P."/>
            <person name="Goodwin L.A."/>
            <person name="Watson D."/>
            <person name="Brooks S."/>
            <person name="Kostka J.E."/>
            <person name="Green S.J."/>
        </authorList>
    </citation>
    <scope>NUCLEOTIDE SEQUENCE [LARGE SCALE GENOMIC DNA]</scope>
    <source>
        <strain evidence="1 2">1NES1</strain>
    </source>
</reference>
<evidence type="ECO:0000313" key="1">
    <source>
        <dbReference type="EMBL" id="AGK58054.1"/>
    </source>
</evidence>
<dbReference type="EMBL" id="CP005587">
    <property type="protein sequence ID" value="AGK58054.1"/>
    <property type="molecule type" value="Genomic_DNA"/>
</dbReference>
<dbReference type="Proteomes" id="UP000005952">
    <property type="component" value="Chromosome"/>
</dbReference>
<gene>
    <name evidence="1" type="ORF">HYPDE_31898</name>
</gene>
<dbReference type="HOGENOM" id="CLU_2916332_0_0_5"/>
<dbReference type="AlphaFoldDB" id="N0B3H9"/>
<sequence>MPLARIETAKFSTWFLGAAHHDRRRLRNTQSILTACSRLQRLQPVAAGRQARYAFEQPPEV</sequence>